<feature type="region of interest" description="Disordered" evidence="1">
    <location>
        <begin position="191"/>
        <end position="215"/>
    </location>
</feature>
<keyword evidence="2" id="KW-0812">Transmembrane</keyword>
<evidence type="ECO:0000256" key="2">
    <source>
        <dbReference type="SAM" id="Phobius"/>
    </source>
</evidence>
<feature type="compositionally biased region" description="Low complexity" evidence="1">
    <location>
        <begin position="191"/>
        <end position="208"/>
    </location>
</feature>
<evidence type="ECO:0000313" key="4">
    <source>
        <dbReference type="Proteomes" id="UP001164746"/>
    </source>
</evidence>
<keyword evidence="2" id="KW-0472">Membrane</keyword>
<dbReference type="Proteomes" id="UP001164746">
    <property type="component" value="Chromosome 5"/>
</dbReference>
<accession>A0ABY7E7E2</accession>
<sequence>MPEGSIATIFVVKQNGNYRNITITQDSTDIKWKEEVLSINNVASGNEISATRLNSNTIQCFHNYPRKRPKRAKISIILTDPKVQILGAFRDEGIKTYVVLSGKATTDREPWPAFATDEEHVFFLNESNRLHELLNKDALILCGIHEYMDIYCTPCSDHCFADGDEPLCAPRYTLVCKYYLQHLHEAVKTEATTHQVETGTTTTRQNNTNDAKETSHDEAKPTLILAIVIAIGVVVVVVVAGIVLWRKRQMYGEPEIISPYLIHTQV</sequence>
<keyword evidence="2" id="KW-1133">Transmembrane helix</keyword>
<feature type="transmembrane region" description="Helical" evidence="2">
    <location>
        <begin position="223"/>
        <end position="245"/>
    </location>
</feature>
<evidence type="ECO:0000256" key="1">
    <source>
        <dbReference type="SAM" id="MobiDB-lite"/>
    </source>
</evidence>
<keyword evidence="4" id="KW-1185">Reference proteome</keyword>
<evidence type="ECO:0000313" key="3">
    <source>
        <dbReference type="EMBL" id="WAR05079.1"/>
    </source>
</evidence>
<proteinExistence type="predicted"/>
<reference evidence="3" key="1">
    <citation type="submission" date="2022-11" db="EMBL/GenBank/DDBJ databases">
        <title>Centuries of genome instability and evolution in soft-shell clam transmissible cancer (bioRxiv).</title>
        <authorList>
            <person name="Hart S.F.M."/>
            <person name="Yonemitsu M.A."/>
            <person name="Giersch R.M."/>
            <person name="Beal B.F."/>
            <person name="Arriagada G."/>
            <person name="Davis B.W."/>
            <person name="Ostrander E.A."/>
            <person name="Goff S.P."/>
            <person name="Metzger M.J."/>
        </authorList>
    </citation>
    <scope>NUCLEOTIDE SEQUENCE</scope>
    <source>
        <strain evidence="3">MELC-2E11</strain>
        <tissue evidence="3">Siphon/mantle</tissue>
    </source>
</reference>
<name>A0ABY7E7E2_MYAAR</name>
<gene>
    <name evidence="3" type="ORF">MAR_020448</name>
</gene>
<organism evidence="3 4">
    <name type="scientific">Mya arenaria</name>
    <name type="common">Soft-shell clam</name>
    <dbReference type="NCBI Taxonomy" id="6604"/>
    <lineage>
        <taxon>Eukaryota</taxon>
        <taxon>Metazoa</taxon>
        <taxon>Spiralia</taxon>
        <taxon>Lophotrochozoa</taxon>
        <taxon>Mollusca</taxon>
        <taxon>Bivalvia</taxon>
        <taxon>Autobranchia</taxon>
        <taxon>Heteroconchia</taxon>
        <taxon>Euheterodonta</taxon>
        <taxon>Imparidentia</taxon>
        <taxon>Neoheterodontei</taxon>
        <taxon>Myida</taxon>
        <taxon>Myoidea</taxon>
        <taxon>Myidae</taxon>
        <taxon>Mya</taxon>
    </lineage>
</organism>
<dbReference type="EMBL" id="CP111016">
    <property type="protein sequence ID" value="WAR05079.1"/>
    <property type="molecule type" value="Genomic_DNA"/>
</dbReference>
<protein>
    <submittedName>
        <fullName evidence="3">Uncharacterized protein</fullName>
    </submittedName>
</protein>